<dbReference type="Pfam" id="PF13439">
    <property type="entry name" value="Glyco_transf_4"/>
    <property type="match status" value="1"/>
</dbReference>
<dbReference type="GO" id="GO:0009103">
    <property type="term" value="P:lipopolysaccharide biosynthetic process"/>
    <property type="evidence" value="ECO:0007669"/>
    <property type="project" value="TreeGrafter"/>
</dbReference>
<dbReference type="SUPFAM" id="SSF53756">
    <property type="entry name" value="UDP-Glycosyltransferase/glycogen phosphorylase"/>
    <property type="match status" value="1"/>
</dbReference>
<evidence type="ECO:0000256" key="2">
    <source>
        <dbReference type="ARBA" id="ARBA00022679"/>
    </source>
</evidence>
<evidence type="ECO:0000313" key="5">
    <source>
        <dbReference type="Proteomes" id="UP000759246"/>
    </source>
</evidence>
<protein>
    <submittedName>
        <fullName evidence="4">Glycosyltransferase family 4 protein</fullName>
    </submittedName>
</protein>
<feature type="domain" description="Glycosyltransferase subfamily 4-like N-terminal" evidence="3">
    <location>
        <begin position="11"/>
        <end position="172"/>
    </location>
</feature>
<gene>
    <name evidence="4" type="ORF">HXK09_01720</name>
</gene>
<organism evidence="4 5">
    <name type="scientific">Actinomyces bouchesdurhonensis</name>
    <dbReference type="NCBI Taxonomy" id="1852361"/>
    <lineage>
        <taxon>Bacteria</taxon>
        <taxon>Bacillati</taxon>
        <taxon>Actinomycetota</taxon>
        <taxon>Actinomycetes</taxon>
        <taxon>Actinomycetales</taxon>
        <taxon>Actinomycetaceae</taxon>
        <taxon>Actinomyces</taxon>
    </lineage>
</organism>
<dbReference type="RefSeq" id="WP_314769585.1">
    <property type="nucleotide sequence ID" value="NZ_CAUUTQ010000033.1"/>
</dbReference>
<dbReference type="PANTHER" id="PTHR46401:SF2">
    <property type="entry name" value="GLYCOSYLTRANSFERASE WBBK-RELATED"/>
    <property type="match status" value="1"/>
</dbReference>
<dbReference type="EMBL" id="JABZGF010000021">
    <property type="protein sequence ID" value="MBF0965885.1"/>
    <property type="molecule type" value="Genomic_DNA"/>
</dbReference>
<evidence type="ECO:0000313" key="4">
    <source>
        <dbReference type="EMBL" id="MBF0965885.1"/>
    </source>
</evidence>
<keyword evidence="1" id="KW-0328">Glycosyltransferase</keyword>
<dbReference type="InterPro" id="IPR028098">
    <property type="entry name" value="Glyco_trans_4-like_N"/>
</dbReference>
<proteinExistence type="predicted"/>
<dbReference type="Proteomes" id="UP000759246">
    <property type="component" value="Unassembled WGS sequence"/>
</dbReference>
<evidence type="ECO:0000256" key="1">
    <source>
        <dbReference type="ARBA" id="ARBA00022676"/>
    </source>
</evidence>
<dbReference type="AlphaFoldDB" id="A0A929RMZ3"/>
<reference evidence="4" key="1">
    <citation type="submission" date="2020-04" db="EMBL/GenBank/DDBJ databases">
        <title>Deep metagenomics examines the oral microbiome during advanced dental caries in children, revealing novel taxa and co-occurrences with host molecules.</title>
        <authorList>
            <person name="Baker J.L."/>
            <person name="Morton J.T."/>
            <person name="Dinis M."/>
            <person name="Alvarez R."/>
            <person name="Tran N.C."/>
            <person name="Knight R."/>
            <person name="Edlund A."/>
        </authorList>
    </citation>
    <scope>NUCLEOTIDE SEQUENCE</scope>
    <source>
        <strain evidence="4">JCVI_30_bin.13</strain>
    </source>
</reference>
<sequence>MVVEQMWQPVPGGSGRYIVEVASRLAPQGVRTLGIAARHGACEPSPQDVGLTIPVLNSALPRRALYAAWDRLGKPSLDRMIGSRSGRAPDVVHATTWAIPPTRHPLAVTVHDVAFLRDASHFTAHGAAYFGRALDITKRRADAVIVPSEATAADCVEAGIDESIITVIPHGLTHTPVTPQQIEDFRARHALTRPYILWVGTREPRKNLPTLLRAYRAMASSSDLDLVLVGPAGWGQDPEWGDLPADRTHILGRLDDADLACAYAGARVFTFPSIWEGFGLPVLEAMAHGTPVVTSADTCMAEITGTDAGLLVPATDASALADALEAAAGSEHDRLARAGLARTNHYTWEASAAAHARLYESLAGAR</sequence>
<dbReference type="Pfam" id="PF13692">
    <property type="entry name" value="Glyco_trans_1_4"/>
    <property type="match status" value="1"/>
</dbReference>
<dbReference type="PANTHER" id="PTHR46401">
    <property type="entry name" value="GLYCOSYLTRANSFERASE WBBK-RELATED"/>
    <property type="match status" value="1"/>
</dbReference>
<name>A0A929RMZ3_9ACTO</name>
<dbReference type="Gene3D" id="3.40.50.2000">
    <property type="entry name" value="Glycogen Phosphorylase B"/>
    <property type="match status" value="2"/>
</dbReference>
<keyword evidence="2" id="KW-0808">Transferase</keyword>
<accession>A0A929RMZ3</accession>
<evidence type="ECO:0000259" key="3">
    <source>
        <dbReference type="Pfam" id="PF13439"/>
    </source>
</evidence>
<comment type="caution">
    <text evidence="4">The sequence shown here is derived from an EMBL/GenBank/DDBJ whole genome shotgun (WGS) entry which is preliminary data.</text>
</comment>
<dbReference type="CDD" id="cd03809">
    <property type="entry name" value="GT4_MtfB-like"/>
    <property type="match status" value="1"/>
</dbReference>
<dbReference type="GO" id="GO:0016757">
    <property type="term" value="F:glycosyltransferase activity"/>
    <property type="evidence" value="ECO:0007669"/>
    <property type="project" value="UniProtKB-KW"/>
</dbReference>